<dbReference type="AlphaFoldDB" id="A0A9Q0NGK6"/>
<gene>
    <name evidence="1" type="ORF">Bhyg_05086</name>
</gene>
<name>A0A9Q0NGK6_9DIPT</name>
<dbReference type="EMBL" id="WJQU01000001">
    <property type="protein sequence ID" value="KAJ6649845.1"/>
    <property type="molecule type" value="Genomic_DNA"/>
</dbReference>
<proteinExistence type="predicted"/>
<evidence type="ECO:0000313" key="1">
    <source>
        <dbReference type="EMBL" id="KAJ6649845.1"/>
    </source>
</evidence>
<organism evidence="1 2">
    <name type="scientific">Pseudolycoriella hygida</name>
    <dbReference type="NCBI Taxonomy" id="35572"/>
    <lineage>
        <taxon>Eukaryota</taxon>
        <taxon>Metazoa</taxon>
        <taxon>Ecdysozoa</taxon>
        <taxon>Arthropoda</taxon>
        <taxon>Hexapoda</taxon>
        <taxon>Insecta</taxon>
        <taxon>Pterygota</taxon>
        <taxon>Neoptera</taxon>
        <taxon>Endopterygota</taxon>
        <taxon>Diptera</taxon>
        <taxon>Nematocera</taxon>
        <taxon>Sciaroidea</taxon>
        <taxon>Sciaridae</taxon>
        <taxon>Pseudolycoriella</taxon>
    </lineage>
</organism>
<accession>A0A9Q0NGK6</accession>
<comment type="caution">
    <text evidence="1">The sequence shown here is derived from an EMBL/GenBank/DDBJ whole genome shotgun (WGS) entry which is preliminary data.</text>
</comment>
<dbReference type="Proteomes" id="UP001151699">
    <property type="component" value="Chromosome A"/>
</dbReference>
<keyword evidence="2" id="KW-1185">Reference proteome</keyword>
<reference evidence="1" key="1">
    <citation type="submission" date="2022-07" db="EMBL/GenBank/DDBJ databases">
        <authorList>
            <person name="Trinca V."/>
            <person name="Uliana J.V.C."/>
            <person name="Torres T.T."/>
            <person name="Ward R.J."/>
            <person name="Monesi N."/>
        </authorList>
    </citation>
    <scope>NUCLEOTIDE SEQUENCE</scope>
    <source>
        <strain evidence="1">HSMRA1968</strain>
        <tissue evidence="1">Whole embryos</tissue>
    </source>
</reference>
<evidence type="ECO:0000313" key="2">
    <source>
        <dbReference type="Proteomes" id="UP001151699"/>
    </source>
</evidence>
<protein>
    <submittedName>
        <fullName evidence="1">Uncharacterized protein</fullName>
    </submittedName>
</protein>
<sequence>MSHALVGLRWLVKKLCITYSGIVDIV</sequence>